<evidence type="ECO:0000313" key="3">
    <source>
        <dbReference type="EMBL" id="DAD68305.1"/>
    </source>
</evidence>
<evidence type="ECO:0000256" key="1">
    <source>
        <dbReference type="SAM" id="Coils"/>
    </source>
</evidence>
<dbReference type="EMBL" id="BK014699">
    <property type="protein sequence ID" value="DAD68305.1"/>
    <property type="molecule type" value="Genomic_DNA"/>
</dbReference>
<accession>A0A8S5LEJ7</accession>
<keyword evidence="2" id="KW-1133">Transmembrane helix</keyword>
<organism evidence="3">
    <name type="scientific">Podoviridae sp. ct4s49</name>
    <dbReference type="NCBI Taxonomy" id="2823555"/>
    <lineage>
        <taxon>Viruses</taxon>
        <taxon>Duplodnaviria</taxon>
        <taxon>Heunggongvirae</taxon>
        <taxon>Uroviricota</taxon>
        <taxon>Caudoviricetes</taxon>
    </lineage>
</organism>
<protein>
    <submittedName>
        <fullName evidence="3">Uncharacterized protein</fullName>
    </submittedName>
</protein>
<keyword evidence="1" id="KW-0175">Coiled coil</keyword>
<feature type="coiled-coil region" evidence="1">
    <location>
        <begin position="27"/>
        <end position="82"/>
    </location>
</feature>
<evidence type="ECO:0000256" key="2">
    <source>
        <dbReference type="SAM" id="Phobius"/>
    </source>
</evidence>
<feature type="transmembrane region" description="Helical" evidence="2">
    <location>
        <begin position="6"/>
        <end position="22"/>
    </location>
</feature>
<sequence length="139" mass="16287">MIEYISVVAGFFCLIFAIYTYFSGASKENSEQSIEDLLEKNKKLQQQIITLEDKLKAYTQQEEYLIEQIERLESEAELLRSSIEKSPQTSIFPATKTCLKCGKNRKRSSFYHSDKNPDGLTKWCKFCWDKENKAKKNYK</sequence>
<reference evidence="3" key="1">
    <citation type="journal article" date="2021" name="Proc. Natl. Acad. Sci. U.S.A.">
        <title>A Catalog of Tens of Thousands of Viruses from Human Metagenomes Reveals Hidden Associations with Chronic Diseases.</title>
        <authorList>
            <person name="Tisza M.J."/>
            <person name="Buck C.B."/>
        </authorList>
    </citation>
    <scope>NUCLEOTIDE SEQUENCE</scope>
    <source>
        <strain evidence="3">Ct4s49</strain>
    </source>
</reference>
<proteinExistence type="predicted"/>
<keyword evidence="2" id="KW-0812">Transmembrane</keyword>
<keyword evidence="2" id="KW-0472">Membrane</keyword>
<name>A0A8S5LEJ7_9CAUD</name>